<dbReference type="PANTHER" id="PTHR43423:SF1">
    <property type="entry name" value="ABC TRANSPORTER I FAMILY MEMBER 17"/>
    <property type="match status" value="1"/>
</dbReference>
<evidence type="ECO:0000256" key="1">
    <source>
        <dbReference type="ARBA" id="ARBA00022592"/>
    </source>
</evidence>
<dbReference type="GO" id="GO:0005524">
    <property type="term" value="F:ATP binding"/>
    <property type="evidence" value="ECO:0007669"/>
    <property type="project" value="UniProtKB-KW"/>
</dbReference>
<dbReference type="GO" id="GO:0035435">
    <property type="term" value="P:phosphate ion transmembrane transport"/>
    <property type="evidence" value="ECO:0007669"/>
    <property type="project" value="InterPro"/>
</dbReference>
<dbReference type="AlphaFoldDB" id="A0A9D2AAT1"/>
<evidence type="ECO:0000256" key="3">
    <source>
        <dbReference type="ARBA" id="ARBA00022840"/>
    </source>
</evidence>
<gene>
    <name evidence="5" type="ORF">H9863_01920</name>
</gene>
<keyword evidence="3 5" id="KW-0067">ATP-binding</keyword>
<proteinExistence type="predicted"/>
<reference evidence="5" key="1">
    <citation type="journal article" date="2021" name="PeerJ">
        <title>Extensive microbial diversity within the chicken gut microbiome revealed by metagenomics and culture.</title>
        <authorList>
            <person name="Gilroy R."/>
            <person name="Ravi A."/>
            <person name="Getino M."/>
            <person name="Pursley I."/>
            <person name="Horton D.L."/>
            <person name="Alikhan N.F."/>
            <person name="Baker D."/>
            <person name="Gharbi K."/>
            <person name="Hall N."/>
            <person name="Watson M."/>
            <person name="Adriaenssens E.M."/>
            <person name="Foster-Nyarko E."/>
            <person name="Jarju S."/>
            <person name="Secka A."/>
            <person name="Antonio M."/>
            <person name="Oren A."/>
            <person name="Chaudhuri R.R."/>
            <person name="La Ragione R."/>
            <person name="Hildebrand F."/>
            <person name="Pallen M.J."/>
        </authorList>
    </citation>
    <scope>NUCLEOTIDE SEQUENCE</scope>
    <source>
        <strain evidence="5">23274</strain>
    </source>
</reference>
<dbReference type="GO" id="GO:0005315">
    <property type="term" value="F:phosphate transmembrane transporter activity"/>
    <property type="evidence" value="ECO:0007669"/>
    <property type="project" value="InterPro"/>
</dbReference>
<dbReference type="Pfam" id="PF00005">
    <property type="entry name" value="ABC_tran"/>
    <property type="match status" value="1"/>
</dbReference>
<keyword evidence="2" id="KW-0547">Nucleotide-binding</keyword>
<dbReference type="SMART" id="SM00382">
    <property type="entry name" value="AAA"/>
    <property type="match status" value="1"/>
</dbReference>
<dbReference type="InterPro" id="IPR027417">
    <property type="entry name" value="P-loop_NTPase"/>
</dbReference>
<dbReference type="Proteomes" id="UP000824202">
    <property type="component" value="Unassembled WGS sequence"/>
</dbReference>
<evidence type="ECO:0000259" key="4">
    <source>
        <dbReference type="PROSITE" id="PS50893"/>
    </source>
</evidence>
<dbReference type="InterPro" id="IPR003593">
    <property type="entry name" value="AAA+_ATPase"/>
</dbReference>
<dbReference type="InterPro" id="IPR005670">
    <property type="entry name" value="PstB-like"/>
</dbReference>
<keyword evidence="1" id="KW-0592">Phosphate transport</keyword>
<organism evidence="5 6">
    <name type="scientific">Candidatus Odoribacter faecigallinarum</name>
    <dbReference type="NCBI Taxonomy" id="2838706"/>
    <lineage>
        <taxon>Bacteria</taxon>
        <taxon>Pseudomonadati</taxon>
        <taxon>Bacteroidota</taxon>
        <taxon>Bacteroidia</taxon>
        <taxon>Bacteroidales</taxon>
        <taxon>Odoribacteraceae</taxon>
        <taxon>Odoribacter</taxon>
    </lineage>
</organism>
<protein>
    <submittedName>
        <fullName evidence="5">Phosphate ABC transporter ATP-binding protein</fullName>
    </submittedName>
</protein>
<dbReference type="PROSITE" id="PS50893">
    <property type="entry name" value="ABC_TRANSPORTER_2"/>
    <property type="match status" value="1"/>
</dbReference>
<dbReference type="CDD" id="cd03260">
    <property type="entry name" value="ABC_PstB_phosphate_transporter"/>
    <property type="match status" value="1"/>
</dbReference>
<dbReference type="EMBL" id="DXFT01000037">
    <property type="protein sequence ID" value="HIX02859.1"/>
    <property type="molecule type" value="Genomic_DNA"/>
</dbReference>
<dbReference type="InterPro" id="IPR003439">
    <property type="entry name" value="ABC_transporter-like_ATP-bd"/>
</dbReference>
<evidence type="ECO:0000313" key="6">
    <source>
        <dbReference type="Proteomes" id="UP000824202"/>
    </source>
</evidence>
<feature type="domain" description="ABC transporter" evidence="4">
    <location>
        <begin position="33"/>
        <end position="284"/>
    </location>
</feature>
<evidence type="ECO:0000313" key="5">
    <source>
        <dbReference type="EMBL" id="HIX02859.1"/>
    </source>
</evidence>
<comment type="caution">
    <text evidence="5">The sequence shown here is derived from an EMBL/GenBank/DDBJ whole genome shotgun (WGS) entry which is preliminary data.</text>
</comment>
<dbReference type="Gene3D" id="3.40.50.300">
    <property type="entry name" value="P-loop containing nucleotide triphosphate hydrolases"/>
    <property type="match status" value="1"/>
</dbReference>
<keyword evidence="1" id="KW-0813">Transport</keyword>
<reference evidence="5" key="2">
    <citation type="submission" date="2021-04" db="EMBL/GenBank/DDBJ databases">
        <authorList>
            <person name="Gilroy R."/>
        </authorList>
    </citation>
    <scope>NUCLEOTIDE SEQUENCE</scope>
    <source>
        <strain evidence="5">23274</strain>
    </source>
</reference>
<dbReference type="SUPFAM" id="SSF52540">
    <property type="entry name" value="P-loop containing nucleoside triphosphate hydrolases"/>
    <property type="match status" value="1"/>
</dbReference>
<dbReference type="PANTHER" id="PTHR43423">
    <property type="entry name" value="ABC TRANSPORTER I FAMILY MEMBER 17"/>
    <property type="match status" value="1"/>
</dbReference>
<accession>A0A9D2AAT1</accession>
<dbReference type="GO" id="GO:0016020">
    <property type="term" value="C:membrane"/>
    <property type="evidence" value="ECO:0007669"/>
    <property type="project" value="InterPro"/>
</dbReference>
<dbReference type="GO" id="GO:0016887">
    <property type="term" value="F:ATP hydrolysis activity"/>
    <property type="evidence" value="ECO:0007669"/>
    <property type="project" value="InterPro"/>
</dbReference>
<evidence type="ECO:0000256" key="2">
    <source>
        <dbReference type="ARBA" id="ARBA00022741"/>
    </source>
</evidence>
<name>A0A9D2AAT1_9BACT</name>
<sequence length="289" mass="33040">MNLPFLSKKIKWYMAEWNETELKKGFFRPDQKFRMDNAKRSNMVVDKLNVTIQGNHILKDVSVEIPDRKITCIIGPSGCGKSTLLKSLNRLLDTNEEVKITGQVIVDGEELYSPGVEITHIRRKMGLLSQRPCPLPMSIYDNIAYGCRIHGLRNRKKLNMIVRHYLQAVGLWEEVKDRLHTPAARMSIGQQQRLCLARGLAVEPQFILADEATSALDPISSKTIEDLFLKLREEYAIVLVTHTLRQALRIADYVIFMYMGEIVEAGPAEQIFKHPQKELTQKYLAGVFS</sequence>